<evidence type="ECO:0000313" key="5">
    <source>
        <dbReference type="Proteomes" id="UP000680750"/>
    </source>
</evidence>
<dbReference type="EMBL" id="AP023354">
    <property type="protein sequence ID" value="BCJ31834.1"/>
    <property type="molecule type" value="Genomic_DNA"/>
</dbReference>
<feature type="transmembrane region" description="Helical" evidence="2">
    <location>
        <begin position="45"/>
        <end position="72"/>
    </location>
</feature>
<dbReference type="CDD" id="cd02440">
    <property type="entry name" value="AdoMet_MTases"/>
    <property type="match status" value="1"/>
</dbReference>
<dbReference type="Proteomes" id="UP000680750">
    <property type="component" value="Chromosome"/>
</dbReference>
<dbReference type="AlphaFoldDB" id="A0A810L8H4"/>
<dbReference type="InterPro" id="IPR013216">
    <property type="entry name" value="Methyltransf_11"/>
</dbReference>
<dbReference type="KEGG" id="aser:Asera_59420"/>
<keyword evidence="2" id="KW-0472">Membrane</keyword>
<name>A0A810L8H4_9ACTN</name>
<gene>
    <name evidence="4" type="ORF">Asera_59420</name>
</gene>
<organism evidence="4 5">
    <name type="scientific">Actinocatenispora sera</name>
    <dbReference type="NCBI Taxonomy" id="390989"/>
    <lineage>
        <taxon>Bacteria</taxon>
        <taxon>Bacillati</taxon>
        <taxon>Actinomycetota</taxon>
        <taxon>Actinomycetes</taxon>
        <taxon>Micromonosporales</taxon>
        <taxon>Micromonosporaceae</taxon>
        <taxon>Actinocatenispora</taxon>
    </lineage>
</organism>
<proteinExistence type="predicted"/>
<feature type="region of interest" description="Disordered" evidence="1">
    <location>
        <begin position="241"/>
        <end position="279"/>
    </location>
</feature>
<reference evidence="4" key="1">
    <citation type="submission" date="2020-08" db="EMBL/GenBank/DDBJ databases">
        <title>Whole genome shotgun sequence of Actinocatenispora sera NBRC 101916.</title>
        <authorList>
            <person name="Komaki H."/>
            <person name="Tamura T."/>
        </authorList>
    </citation>
    <scope>NUCLEOTIDE SEQUENCE</scope>
    <source>
        <strain evidence="4">NBRC 101916</strain>
    </source>
</reference>
<evidence type="ECO:0000256" key="1">
    <source>
        <dbReference type="SAM" id="MobiDB-lite"/>
    </source>
</evidence>
<feature type="transmembrane region" description="Helical" evidence="2">
    <location>
        <begin position="12"/>
        <end position="33"/>
    </location>
</feature>
<dbReference type="PANTHER" id="PTHR45277">
    <property type="entry name" value="EXPRESSED PROTEIN"/>
    <property type="match status" value="1"/>
</dbReference>
<dbReference type="GO" id="GO:0008757">
    <property type="term" value="F:S-adenosylmethionine-dependent methyltransferase activity"/>
    <property type="evidence" value="ECO:0007669"/>
    <property type="project" value="InterPro"/>
</dbReference>
<dbReference type="SUPFAM" id="SSF53335">
    <property type="entry name" value="S-adenosyl-L-methionine-dependent methyltransferases"/>
    <property type="match status" value="1"/>
</dbReference>
<feature type="compositionally biased region" description="Basic and acidic residues" evidence="1">
    <location>
        <begin position="266"/>
        <end position="279"/>
    </location>
</feature>
<dbReference type="Pfam" id="PF08241">
    <property type="entry name" value="Methyltransf_11"/>
    <property type="match status" value="1"/>
</dbReference>
<keyword evidence="5" id="KW-1185">Reference proteome</keyword>
<protein>
    <recommendedName>
        <fullName evidence="3">Methyltransferase type 11 domain-containing protein</fullName>
    </recommendedName>
</protein>
<evidence type="ECO:0000256" key="2">
    <source>
        <dbReference type="SAM" id="Phobius"/>
    </source>
</evidence>
<sequence length="279" mass="29148">MAQRERYGVDAPGVVAAMLALGAVLAAAAWPVAAGLSSLAGTTVGVLAAVVLGCYALSFWVATGWMVIGSFWGKRRAWNRLLDAAGLCGGERVLEVGPGRGQVLTVAARRLTTGRAVGVDVWRAKDQAGNGPQALVDNLTAAGVAGRVDVVTGDMRRLPFPSGSFDLALACLAVHNLPAADQAVALTEILRVLAPGGRLILLDFRRTDHFAAVLRESGARDVVRGRRRWFNYPPVRVVTAAKGPDGTSAENLDGRSRPAASSPGIDARHAGDRGRSLVE</sequence>
<dbReference type="RefSeq" id="WP_169745777.1">
    <property type="nucleotide sequence ID" value="NZ_AP023354.1"/>
</dbReference>
<keyword evidence="2" id="KW-1133">Transmembrane helix</keyword>
<evidence type="ECO:0000259" key="3">
    <source>
        <dbReference type="Pfam" id="PF08241"/>
    </source>
</evidence>
<dbReference type="PANTHER" id="PTHR45277:SF1">
    <property type="entry name" value="EXPRESSED PROTEIN"/>
    <property type="match status" value="1"/>
</dbReference>
<evidence type="ECO:0000313" key="4">
    <source>
        <dbReference type="EMBL" id="BCJ31834.1"/>
    </source>
</evidence>
<keyword evidence="2" id="KW-0812">Transmembrane</keyword>
<dbReference type="InterPro" id="IPR029063">
    <property type="entry name" value="SAM-dependent_MTases_sf"/>
</dbReference>
<accession>A0A810L8H4</accession>
<feature type="domain" description="Methyltransferase type 11" evidence="3">
    <location>
        <begin position="94"/>
        <end position="201"/>
    </location>
</feature>
<dbReference type="Gene3D" id="3.40.50.150">
    <property type="entry name" value="Vaccinia Virus protein VP39"/>
    <property type="match status" value="1"/>
</dbReference>